<keyword evidence="5" id="KW-0539">Nucleus</keyword>
<dbReference type="FunFam" id="1.25.40.10:FF:000256">
    <property type="entry name" value="Probable pre-mRNA splicing factor prp1"/>
    <property type="match status" value="1"/>
</dbReference>
<keyword evidence="4" id="KW-0508">mRNA splicing</keyword>
<dbReference type="Proteomes" id="UP001222325">
    <property type="component" value="Unassembled WGS sequence"/>
</dbReference>
<name>A0AAD6U8G9_9AGAR</name>
<accession>A0AAD6U8G9</accession>
<evidence type="ECO:0000256" key="3">
    <source>
        <dbReference type="ARBA" id="ARBA00022737"/>
    </source>
</evidence>
<dbReference type="Pfam" id="PF06424">
    <property type="entry name" value="PRP1_N"/>
    <property type="match status" value="1"/>
</dbReference>
<dbReference type="GO" id="GO:0046540">
    <property type="term" value="C:U4/U6 x U5 tri-snRNP complex"/>
    <property type="evidence" value="ECO:0007669"/>
    <property type="project" value="TreeGrafter"/>
</dbReference>
<feature type="compositionally biased region" description="Acidic residues" evidence="6">
    <location>
        <begin position="60"/>
        <end position="72"/>
    </location>
</feature>
<feature type="region of interest" description="Disordered" evidence="6">
    <location>
        <begin position="177"/>
        <end position="201"/>
    </location>
</feature>
<proteinExistence type="predicted"/>
<dbReference type="InterPro" id="IPR003107">
    <property type="entry name" value="HAT"/>
</dbReference>
<dbReference type="InterPro" id="IPR019734">
    <property type="entry name" value="TPR_rpt"/>
</dbReference>
<gene>
    <name evidence="8" type="ORF">B0H15DRAFT_828255</name>
</gene>
<sequence>MASNKPNKLAFLSMPAPASYVAGLGRGASGFTTRSDIGPAREGPSAEVIAEAQARRGEEAEVDPEQFQDPDNEYGLFAGTTYEQDDEEADKIYQQVDDAMDARRRARREAHEQVEMAKHRAERPKIQQQFADLKRGLSAVTDEEWENIPEVGNLTRKKRRKAERSFAVPDSVLVGDRSKNEYENSLDDRQQKDGGFETPADSGALTNFVEIGQARDKILSLKLDQISGTATSGTSTSVDPKGYLTSLNSVVLKSDAEIGDIKRARMLFDSLVKSNPKHAPGWIAAACLEEHAGRMVAARKTIKAGCEQCPKSEDIWLEAARLHNNDDAKVILANAVQHVGQSVKIWMAASDLEQDVKAKKRVLRKALEHIPNSVRLWKETVNLESSAADARILLSRAVEVIPLSVELWLALARLESPERAKSVLNKARKAIPTSHEIWIAAGRLLEQDAHTKSGSEREAELAVVDKTIIAGVRELRRHQVLLTREQWLKEAERCETEGSPRTCEAIVKATVGMEIEEEDRLDTWVGDAEAAEARGMVGTSRAILAEALRVFPGRKSLWIRAAELEKTNGTRESLDAILSRAVDHCPQAEVLWLMSAKEKWIAGDVPAAREVLERAFVANKESEQIWLAAVKLEAENNELGVARELLVRARTVADTERIWMKSAVFERQQGQLDAALETLATALTKFPKFPKLYMIQGQILQSQKKFPAARASFSAGLKACPKEAALWILASRLEEADNKSIKARAILEKGRLVNPANDVLWAEAAGVEERSGGAAQAKAMLARSLQDCPTSGLLWSMSIWAEPRPMRKARSVDALKKSADNPVIICTVARLFWAERKIEKARQWFGRAVATDPDLGDSWAWWLKFERQHGTEEHRDEVRKKCVAAEPHHSPMWQSVAKDTRNVGKDITEILEMVADALSQ</sequence>
<evidence type="ECO:0000256" key="5">
    <source>
        <dbReference type="ARBA" id="ARBA00023242"/>
    </source>
</evidence>
<evidence type="ECO:0000259" key="7">
    <source>
        <dbReference type="Pfam" id="PF06424"/>
    </source>
</evidence>
<dbReference type="InterPro" id="IPR011990">
    <property type="entry name" value="TPR-like_helical_dom_sf"/>
</dbReference>
<comment type="caution">
    <text evidence="8">The sequence shown here is derived from an EMBL/GenBank/DDBJ whole genome shotgun (WGS) entry which is preliminary data.</text>
</comment>
<evidence type="ECO:0000313" key="9">
    <source>
        <dbReference type="Proteomes" id="UP001222325"/>
    </source>
</evidence>
<dbReference type="Pfam" id="PF13432">
    <property type="entry name" value="TPR_16"/>
    <property type="match status" value="1"/>
</dbReference>
<dbReference type="InterPro" id="IPR010491">
    <property type="entry name" value="PRP1_N"/>
</dbReference>
<keyword evidence="9" id="KW-1185">Reference proteome</keyword>
<feature type="domain" description="PRP1 splicing factor N-terminal" evidence="7">
    <location>
        <begin position="16"/>
        <end position="157"/>
    </location>
</feature>
<reference evidence="8" key="1">
    <citation type="submission" date="2023-03" db="EMBL/GenBank/DDBJ databases">
        <title>Massive genome expansion in bonnet fungi (Mycena s.s.) driven by repeated elements and novel gene families across ecological guilds.</title>
        <authorList>
            <consortium name="Lawrence Berkeley National Laboratory"/>
            <person name="Harder C.B."/>
            <person name="Miyauchi S."/>
            <person name="Viragh M."/>
            <person name="Kuo A."/>
            <person name="Thoen E."/>
            <person name="Andreopoulos B."/>
            <person name="Lu D."/>
            <person name="Skrede I."/>
            <person name="Drula E."/>
            <person name="Henrissat B."/>
            <person name="Morin E."/>
            <person name="Kohler A."/>
            <person name="Barry K."/>
            <person name="LaButti K."/>
            <person name="Morin E."/>
            <person name="Salamov A."/>
            <person name="Lipzen A."/>
            <person name="Mereny Z."/>
            <person name="Hegedus B."/>
            <person name="Baldrian P."/>
            <person name="Stursova M."/>
            <person name="Weitz H."/>
            <person name="Taylor A."/>
            <person name="Grigoriev I.V."/>
            <person name="Nagy L.G."/>
            <person name="Martin F."/>
            <person name="Kauserud H."/>
        </authorList>
    </citation>
    <scope>NUCLEOTIDE SEQUENCE</scope>
    <source>
        <strain evidence="8">CBHHK173m</strain>
    </source>
</reference>
<dbReference type="PANTHER" id="PTHR11246">
    <property type="entry name" value="PRE-MRNA SPLICING FACTOR"/>
    <property type="match status" value="1"/>
</dbReference>
<dbReference type="SMART" id="SM00028">
    <property type="entry name" value="TPR"/>
    <property type="match status" value="3"/>
</dbReference>
<dbReference type="Gene3D" id="1.25.40.10">
    <property type="entry name" value="Tetratricopeptide repeat domain"/>
    <property type="match status" value="3"/>
</dbReference>
<protein>
    <submittedName>
        <fullName evidence="8">PRP1 splicing factor, N-terminal-domain-containing protein</fullName>
    </submittedName>
</protein>
<evidence type="ECO:0000256" key="6">
    <source>
        <dbReference type="SAM" id="MobiDB-lite"/>
    </source>
</evidence>
<dbReference type="PANTHER" id="PTHR11246:SF1">
    <property type="entry name" value="PRE-MRNA-PROCESSING FACTOR 6"/>
    <property type="match status" value="1"/>
</dbReference>
<keyword evidence="2" id="KW-0507">mRNA processing</keyword>
<evidence type="ECO:0000313" key="8">
    <source>
        <dbReference type="EMBL" id="KAJ7095144.1"/>
    </source>
</evidence>
<dbReference type="AlphaFoldDB" id="A0AAD6U8G9"/>
<comment type="subcellular location">
    <subcellularLocation>
        <location evidence="1">Nucleus</location>
    </subcellularLocation>
</comment>
<keyword evidence="3" id="KW-0677">Repeat</keyword>
<dbReference type="FunFam" id="1.25.40.10:FF:000384">
    <property type="entry name" value="Probable pre-mRNA splicing factor prp1"/>
    <property type="match status" value="1"/>
</dbReference>
<evidence type="ECO:0000256" key="2">
    <source>
        <dbReference type="ARBA" id="ARBA00022664"/>
    </source>
</evidence>
<feature type="compositionally biased region" description="Basic and acidic residues" evidence="6">
    <location>
        <begin position="177"/>
        <end position="195"/>
    </location>
</feature>
<dbReference type="EMBL" id="JARJCN010000013">
    <property type="protein sequence ID" value="KAJ7095144.1"/>
    <property type="molecule type" value="Genomic_DNA"/>
</dbReference>
<dbReference type="GO" id="GO:0071013">
    <property type="term" value="C:catalytic step 2 spliceosome"/>
    <property type="evidence" value="ECO:0007669"/>
    <property type="project" value="TreeGrafter"/>
</dbReference>
<dbReference type="SMART" id="SM00386">
    <property type="entry name" value="HAT"/>
    <property type="match status" value="14"/>
</dbReference>
<dbReference type="SUPFAM" id="SSF48452">
    <property type="entry name" value="TPR-like"/>
    <property type="match status" value="4"/>
</dbReference>
<feature type="region of interest" description="Disordered" evidence="6">
    <location>
        <begin position="25"/>
        <end position="74"/>
    </location>
</feature>
<dbReference type="InterPro" id="IPR045075">
    <property type="entry name" value="Syf1-like"/>
</dbReference>
<organism evidence="8 9">
    <name type="scientific">Mycena belliarum</name>
    <dbReference type="NCBI Taxonomy" id="1033014"/>
    <lineage>
        <taxon>Eukaryota</taxon>
        <taxon>Fungi</taxon>
        <taxon>Dikarya</taxon>
        <taxon>Basidiomycota</taxon>
        <taxon>Agaricomycotina</taxon>
        <taxon>Agaricomycetes</taxon>
        <taxon>Agaricomycetidae</taxon>
        <taxon>Agaricales</taxon>
        <taxon>Marasmiineae</taxon>
        <taxon>Mycenaceae</taxon>
        <taxon>Mycena</taxon>
    </lineage>
</organism>
<evidence type="ECO:0000256" key="1">
    <source>
        <dbReference type="ARBA" id="ARBA00004123"/>
    </source>
</evidence>
<dbReference type="GO" id="GO:0000244">
    <property type="term" value="P:spliceosomal tri-snRNP complex assembly"/>
    <property type="evidence" value="ECO:0007669"/>
    <property type="project" value="TreeGrafter"/>
</dbReference>
<evidence type="ECO:0000256" key="4">
    <source>
        <dbReference type="ARBA" id="ARBA00023187"/>
    </source>
</evidence>